<dbReference type="GO" id="GO:0003960">
    <property type="term" value="F:quinone reductase (NADPH) activity"/>
    <property type="evidence" value="ECO:0007669"/>
    <property type="project" value="TreeGrafter"/>
</dbReference>
<keyword evidence="5" id="KW-1185">Reference proteome</keyword>
<organism evidence="4 5">
    <name type="scientific">Pseudoalteromonas denitrificans DSM 6059</name>
    <dbReference type="NCBI Taxonomy" id="1123010"/>
    <lineage>
        <taxon>Bacteria</taxon>
        <taxon>Pseudomonadati</taxon>
        <taxon>Pseudomonadota</taxon>
        <taxon>Gammaproteobacteria</taxon>
        <taxon>Alteromonadales</taxon>
        <taxon>Pseudoalteromonadaceae</taxon>
        <taxon>Pseudoalteromonas</taxon>
    </lineage>
</organism>
<dbReference type="CDD" id="cd08271">
    <property type="entry name" value="MDR5"/>
    <property type="match status" value="1"/>
</dbReference>
<keyword evidence="2" id="KW-0560">Oxidoreductase</keyword>
<name>A0A1I1GBW1_9GAMM</name>
<dbReference type="InterPro" id="IPR036291">
    <property type="entry name" value="NAD(P)-bd_dom_sf"/>
</dbReference>
<dbReference type="STRING" id="1123010.SAMN02745724_00895"/>
<evidence type="ECO:0000256" key="2">
    <source>
        <dbReference type="ARBA" id="ARBA00023002"/>
    </source>
</evidence>
<evidence type="ECO:0000259" key="3">
    <source>
        <dbReference type="SMART" id="SM00829"/>
    </source>
</evidence>
<accession>A0A1I1GBW1</accession>
<dbReference type="InterPro" id="IPR013149">
    <property type="entry name" value="ADH-like_C"/>
</dbReference>
<dbReference type="GO" id="GO:0005829">
    <property type="term" value="C:cytosol"/>
    <property type="evidence" value="ECO:0007669"/>
    <property type="project" value="TreeGrafter"/>
</dbReference>
<dbReference type="PANTHER" id="PTHR48106:SF7">
    <property type="entry name" value="DEHYDROGENASE, ZINC-CONTAINING, PUTATIVE (AFU_ORTHOLOGUE AFUA_5G10220)-RELATED"/>
    <property type="match status" value="1"/>
</dbReference>
<proteinExistence type="predicted"/>
<dbReference type="SMART" id="SM00829">
    <property type="entry name" value="PKS_ER"/>
    <property type="match status" value="1"/>
</dbReference>
<dbReference type="RefSeq" id="WP_091980493.1">
    <property type="nucleotide sequence ID" value="NZ_FOLO01000004.1"/>
</dbReference>
<evidence type="ECO:0000313" key="4">
    <source>
        <dbReference type="EMBL" id="SFC09051.1"/>
    </source>
</evidence>
<dbReference type="AlphaFoldDB" id="A0A1I1GBW1"/>
<dbReference type="GO" id="GO:0035925">
    <property type="term" value="F:mRNA 3'-UTR AU-rich region binding"/>
    <property type="evidence" value="ECO:0007669"/>
    <property type="project" value="TreeGrafter"/>
</dbReference>
<evidence type="ECO:0000256" key="1">
    <source>
        <dbReference type="ARBA" id="ARBA00022857"/>
    </source>
</evidence>
<dbReference type="SUPFAM" id="SSF51735">
    <property type="entry name" value="NAD(P)-binding Rossmann-fold domains"/>
    <property type="match status" value="1"/>
</dbReference>
<gene>
    <name evidence="4" type="ORF">SAMN02745724_00895</name>
</gene>
<dbReference type="Gene3D" id="3.90.180.10">
    <property type="entry name" value="Medium-chain alcohol dehydrogenases, catalytic domain"/>
    <property type="match status" value="1"/>
</dbReference>
<feature type="domain" description="Enoyl reductase (ER)" evidence="3">
    <location>
        <begin position="23"/>
        <end position="338"/>
    </location>
</feature>
<dbReference type="Gene3D" id="3.40.50.720">
    <property type="entry name" value="NAD(P)-binding Rossmann-like Domain"/>
    <property type="match status" value="1"/>
</dbReference>
<dbReference type="Pfam" id="PF08240">
    <property type="entry name" value="ADH_N"/>
    <property type="match status" value="1"/>
</dbReference>
<dbReference type="InterPro" id="IPR020843">
    <property type="entry name" value="ER"/>
</dbReference>
<reference evidence="4 5" key="1">
    <citation type="submission" date="2016-10" db="EMBL/GenBank/DDBJ databases">
        <authorList>
            <person name="de Groot N.N."/>
        </authorList>
    </citation>
    <scope>NUCLEOTIDE SEQUENCE [LARGE SCALE GENOMIC DNA]</scope>
    <source>
        <strain evidence="4 5">DSM 6059</strain>
    </source>
</reference>
<protein>
    <submittedName>
        <fullName evidence="4">NADPH:quinone reductase</fullName>
    </submittedName>
</protein>
<dbReference type="Pfam" id="PF00107">
    <property type="entry name" value="ADH_zinc_N"/>
    <property type="match status" value="1"/>
</dbReference>
<evidence type="ECO:0000313" key="5">
    <source>
        <dbReference type="Proteomes" id="UP000198862"/>
    </source>
</evidence>
<sequence>MPQIDLLQRHNIPLLMRSIVLENPNDRMYLSDVQLPVPDYSDNDLLVKVEYVGLNPADGHFAKTGFDKWQYPHILGLDAVGVVVKANKGVFPNVGERVMWHANLGEQGVLSEYAKVPNYAVSAVPDNLPASKAATLPCAGMSALIALEKLKIEQGDSILIEAGAGAVGQFAIQFAKARGADVFTTASKRNHKLVKQLGADVVFDYADNKLYEKISRELGSQGFDAVLDSVGGDSTIRNIELMRFCGRIACLKPLPKFEDELMYRKAPNIGIVSLSGAWLANSLCAQQKMSFMSKLLLESVAKNTVKVPEVNMVEFSATKVSEALHKQLNGGFTGKQIVNIISE</sequence>
<dbReference type="GO" id="GO:0070402">
    <property type="term" value="F:NADPH binding"/>
    <property type="evidence" value="ECO:0007669"/>
    <property type="project" value="TreeGrafter"/>
</dbReference>
<dbReference type="Proteomes" id="UP000198862">
    <property type="component" value="Unassembled WGS sequence"/>
</dbReference>
<dbReference type="InterPro" id="IPR011032">
    <property type="entry name" value="GroES-like_sf"/>
</dbReference>
<dbReference type="SUPFAM" id="SSF50129">
    <property type="entry name" value="GroES-like"/>
    <property type="match status" value="1"/>
</dbReference>
<dbReference type="InterPro" id="IPR013154">
    <property type="entry name" value="ADH-like_N"/>
</dbReference>
<keyword evidence="1" id="KW-0521">NADP</keyword>
<dbReference type="PANTHER" id="PTHR48106">
    <property type="entry name" value="QUINONE OXIDOREDUCTASE PIG3-RELATED"/>
    <property type="match status" value="1"/>
</dbReference>
<dbReference type="OrthoDB" id="9771084at2"/>
<dbReference type="EMBL" id="FOLO01000004">
    <property type="protein sequence ID" value="SFC09051.1"/>
    <property type="molecule type" value="Genomic_DNA"/>
</dbReference>